<dbReference type="Pfam" id="PF11951">
    <property type="entry name" value="Fungal_trans_2"/>
    <property type="match status" value="1"/>
</dbReference>
<evidence type="ECO:0000256" key="1">
    <source>
        <dbReference type="SAM" id="MobiDB-lite"/>
    </source>
</evidence>
<feature type="region of interest" description="Disordered" evidence="1">
    <location>
        <begin position="226"/>
        <end position="245"/>
    </location>
</feature>
<dbReference type="InterPro" id="IPR053157">
    <property type="entry name" value="Sterol_Uptake_Regulator"/>
</dbReference>
<reference evidence="2" key="1">
    <citation type="submission" date="2023-08" db="EMBL/GenBank/DDBJ databases">
        <title>Black Yeasts Isolated from many extreme environments.</title>
        <authorList>
            <person name="Coleine C."/>
            <person name="Stajich J.E."/>
            <person name="Selbmann L."/>
        </authorList>
    </citation>
    <scope>NUCLEOTIDE SEQUENCE</scope>
    <source>
        <strain evidence="2">CCFEE 5810</strain>
    </source>
</reference>
<proteinExistence type="predicted"/>
<protein>
    <submittedName>
        <fullName evidence="2">Uncharacterized protein</fullName>
    </submittedName>
</protein>
<gene>
    <name evidence="2" type="ORF">LTR97_012677</name>
</gene>
<dbReference type="AlphaFoldDB" id="A0AAN7VKT2"/>
<organism evidence="2 3">
    <name type="scientific">Elasticomyces elasticus</name>
    <dbReference type="NCBI Taxonomy" id="574655"/>
    <lineage>
        <taxon>Eukaryota</taxon>
        <taxon>Fungi</taxon>
        <taxon>Dikarya</taxon>
        <taxon>Ascomycota</taxon>
        <taxon>Pezizomycotina</taxon>
        <taxon>Dothideomycetes</taxon>
        <taxon>Dothideomycetidae</taxon>
        <taxon>Mycosphaerellales</taxon>
        <taxon>Teratosphaeriaceae</taxon>
        <taxon>Elasticomyces</taxon>
    </lineage>
</organism>
<feature type="region of interest" description="Disordered" evidence="1">
    <location>
        <begin position="1"/>
        <end position="25"/>
    </location>
</feature>
<dbReference type="GO" id="GO:0001228">
    <property type="term" value="F:DNA-binding transcription activator activity, RNA polymerase II-specific"/>
    <property type="evidence" value="ECO:0007669"/>
    <property type="project" value="TreeGrafter"/>
</dbReference>
<evidence type="ECO:0000313" key="3">
    <source>
        <dbReference type="Proteomes" id="UP001310594"/>
    </source>
</evidence>
<comment type="caution">
    <text evidence="2">The sequence shown here is derived from an EMBL/GenBank/DDBJ whole genome shotgun (WGS) entry which is preliminary data.</text>
</comment>
<dbReference type="PANTHER" id="PTHR47784">
    <property type="entry name" value="STEROL UPTAKE CONTROL PROTEIN 2"/>
    <property type="match status" value="1"/>
</dbReference>
<name>A0AAN7VKT2_9PEZI</name>
<evidence type="ECO:0000313" key="2">
    <source>
        <dbReference type="EMBL" id="KAK5689917.1"/>
    </source>
</evidence>
<sequence>MAASELTKPSAPITSQRSDDAPQTSPEEWLQDMNLMHHYSTVVSQSPLLVRDGIAHIWREFVPREALKFNFLLHAMLALSALHLADQHTTDPDTVARYLRLCDRHQSIAIAALRDALTAQFTPENSGAFFALAATTSVSSMARSTILAKLQQPTPFISVDEIAEALTLTKGMREVVGMTAAHTPISVMFTSYRMDAMQERYVQLPTEILTRFAALRDLCEQQCGSTSSPDAMTTPSSASSSDPSNITDTLTPCLVAVTELQDIYLNLRHFMGLSRVETGTIWRWAACLPLDFARLITARHPVALVIVAHFAATTVALRKAWYVQDWGQYALEGIERELEDGMAGWLAWPRECLKGEMAVLLNVSGSGEYDSES</sequence>
<accession>A0AAN7VKT2</accession>
<feature type="compositionally biased region" description="Low complexity" evidence="1">
    <location>
        <begin position="226"/>
        <end position="244"/>
    </location>
</feature>
<dbReference type="Proteomes" id="UP001310594">
    <property type="component" value="Unassembled WGS sequence"/>
</dbReference>
<dbReference type="InterPro" id="IPR021858">
    <property type="entry name" value="Fun_TF"/>
</dbReference>
<dbReference type="EMBL" id="JAVRQU010000028">
    <property type="protein sequence ID" value="KAK5689917.1"/>
    <property type="molecule type" value="Genomic_DNA"/>
</dbReference>
<dbReference type="PANTHER" id="PTHR47784:SF5">
    <property type="entry name" value="STEROL UPTAKE CONTROL PROTEIN 2"/>
    <property type="match status" value="1"/>
</dbReference>
<feature type="compositionally biased region" description="Polar residues" evidence="1">
    <location>
        <begin position="12"/>
        <end position="25"/>
    </location>
</feature>